<organism evidence="1">
    <name type="scientific">viral metagenome</name>
    <dbReference type="NCBI Taxonomy" id="1070528"/>
    <lineage>
        <taxon>unclassified sequences</taxon>
        <taxon>metagenomes</taxon>
        <taxon>organismal metagenomes</taxon>
    </lineage>
</organism>
<proteinExistence type="predicted"/>
<dbReference type="AlphaFoldDB" id="A0A6C0ANL3"/>
<sequence>MHTIISWFKKTGSIGEWVPGAITLEDLEQQLVTDIRRCACDRWWQSLGCVNDGTQSREEFEWSILREKKSWWRWNFGEEMP</sequence>
<protein>
    <submittedName>
        <fullName evidence="1">Uncharacterized protein</fullName>
    </submittedName>
</protein>
<evidence type="ECO:0000313" key="1">
    <source>
        <dbReference type="EMBL" id="QHS80951.1"/>
    </source>
</evidence>
<dbReference type="EMBL" id="MN740728">
    <property type="protein sequence ID" value="QHS80951.1"/>
    <property type="molecule type" value="Genomic_DNA"/>
</dbReference>
<name>A0A6C0ANL3_9ZZZZ</name>
<reference evidence="1" key="1">
    <citation type="journal article" date="2020" name="Nature">
        <title>Giant virus diversity and host interactions through global metagenomics.</title>
        <authorList>
            <person name="Schulz F."/>
            <person name="Roux S."/>
            <person name="Paez-Espino D."/>
            <person name="Jungbluth S."/>
            <person name="Walsh D.A."/>
            <person name="Denef V.J."/>
            <person name="McMahon K.D."/>
            <person name="Konstantinidis K.T."/>
            <person name="Eloe-Fadrosh E.A."/>
            <person name="Kyrpides N.C."/>
            <person name="Woyke T."/>
        </authorList>
    </citation>
    <scope>NUCLEOTIDE SEQUENCE</scope>
    <source>
        <strain evidence="1">GVMAG-S-1101161-73</strain>
    </source>
</reference>
<accession>A0A6C0ANL3</accession>